<feature type="domain" description="RING-type" evidence="7">
    <location>
        <begin position="70"/>
        <end position="116"/>
    </location>
</feature>
<dbReference type="Proteomes" id="UP000237105">
    <property type="component" value="Unassembled WGS sequence"/>
</dbReference>
<feature type="region of interest" description="Disordered" evidence="5">
    <location>
        <begin position="183"/>
        <end position="273"/>
    </location>
</feature>
<dbReference type="GO" id="GO:0008270">
    <property type="term" value="F:zinc ion binding"/>
    <property type="evidence" value="ECO:0007669"/>
    <property type="project" value="UniProtKB-KW"/>
</dbReference>
<evidence type="ECO:0000256" key="6">
    <source>
        <dbReference type="SAM" id="Phobius"/>
    </source>
</evidence>
<keyword evidence="8" id="KW-0418">Kinase</keyword>
<dbReference type="SUPFAM" id="SSF57850">
    <property type="entry name" value="RING/U-box"/>
    <property type="match status" value="1"/>
</dbReference>
<keyword evidence="6" id="KW-1133">Transmembrane helix</keyword>
<dbReference type="Gene3D" id="1.10.510.10">
    <property type="entry name" value="Transferase(Phosphotransferase) domain 1"/>
    <property type="match status" value="1"/>
</dbReference>
<dbReference type="GO" id="GO:0016567">
    <property type="term" value="P:protein ubiquitination"/>
    <property type="evidence" value="ECO:0007669"/>
    <property type="project" value="UniProtKB-UniPathway"/>
</dbReference>
<feature type="transmembrane region" description="Helical" evidence="6">
    <location>
        <begin position="7"/>
        <end position="28"/>
    </location>
</feature>
<feature type="region of interest" description="Disordered" evidence="5">
    <location>
        <begin position="122"/>
        <end position="171"/>
    </location>
</feature>
<evidence type="ECO:0000313" key="8">
    <source>
        <dbReference type="EMBL" id="PON56752.1"/>
    </source>
</evidence>
<organism evidence="8 9">
    <name type="scientific">Parasponia andersonii</name>
    <name type="common">Sponia andersonii</name>
    <dbReference type="NCBI Taxonomy" id="3476"/>
    <lineage>
        <taxon>Eukaryota</taxon>
        <taxon>Viridiplantae</taxon>
        <taxon>Streptophyta</taxon>
        <taxon>Embryophyta</taxon>
        <taxon>Tracheophyta</taxon>
        <taxon>Spermatophyta</taxon>
        <taxon>Magnoliopsida</taxon>
        <taxon>eudicotyledons</taxon>
        <taxon>Gunneridae</taxon>
        <taxon>Pentapetalae</taxon>
        <taxon>rosids</taxon>
        <taxon>fabids</taxon>
        <taxon>Rosales</taxon>
        <taxon>Cannabaceae</taxon>
        <taxon>Parasponia</taxon>
    </lineage>
</organism>
<reference evidence="9" key="1">
    <citation type="submission" date="2016-06" db="EMBL/GenBank/DDBJ databases">
        <title>Parallel loss of symbiosis genes in relatives of nitrogen-fixing non-legume Parasponia.</title>
        <authorList>
            <person name="Van Velzen R."/>
            <person name="Holmer R."/>
            <person name="Bu F."/>
            <person name="Rutten L."/>
            <person name="Van Zeijl A."/>
            <person name="Liu W."/>
            <person name="Santuari L."/>
            <person name="Cao Q."/>
            <person name="Sharma T."/>
            <person name="Shen D."/>
            <person name="Roswanjaya Y."/>
            <person name="Wardhani T."/>
            <person name="Kalhor M.S."/>
            <person name="Jansen J."/>
            <person name="Van den Hoogen J."/>
            <person name="Gungor B."/>
            <person name="Hartog M."/>
            <person name="Hontelez J."/>
            <person name="Verver J."/>
            <person name="Yang W.-C."/>
            <person name="Schijlen E."/>
            <person name="Repin R."/>
            <person name="Schilthuizen M."/>
            <person name="Schranz E."/>
            <person name="Heidstra R."/>
            <person name="Miyata K."/>
            <person name="Fedorova E."/>
            <person name="Kohlen W."/>
            <person name="Bisseling T."/>
            <person name="Smit S."/>
            <person name="Geurts R."/>
        </authorList>
    </citation>
    <scope>NUCLEOTIDE SEQUENCE [LARGE SCALE GENOMIC DNA]</scope>
    <source>
        <strain evidence="9">cv. WU1-14</strain>
    </source>
</reference>
<keyword evidence="2 4" id="KW-0863">Zinc-finger</keyword>
<dbReference type="GO" id="GO:0061630">
    <property type="term" value="F:ubiquitin protein ligase activity"/>
    <property type="evidence" value="ECO:0007669"/>
    <property type="project" value="TreeGrafter"/>
</dbReference>
<evidence type="ECO:0000256" key="2">
    <source>
        <dbReference type="ARBA" id="ARBA00022771"/>
    </source>
</evidence>
<dbReference type="PANTHER" id="PTHR45969">
    <property type="entry name" value="RING ZINC FINGER PROTEIN-RELATED"/>
    <property type="match status" value="1"/>
</dbReference>
<name>A0A2P5C6Q0_PARAD</name>
<dbReference type="AlphaFoldDB" id="A0A2P5C6Q0"/>
<dbReference type="InterPro" id="IPR011009">
    <property type="entry name" value="Kinase-like_dom_sf"/>
</dbReference>
<dbReference type="SUPFAM" id="SSF56112">
    <property type="entry name" value="Protein kinase-like (PK-like)"/>
    <property type="match status" value="1"/>
</dbReference>
<dbReference type="Gene3D" id="3.30.40.10">
    <property type="entry name" value="Zinc/RING finger domain, C3HC4 (zinc finger)"/>
    <property type="match status" value="1"/>
</dbReference>
<keyword evidence="9" id="KW-1185">Reference proteome</keyword>
<keyword evidence="3" id="KW-0862">Zinc</keyword>
<dbReference type="SMART" id="SM00184">
    <property type="entry name" value="RING"/>
    <property type="match status" value="1"/>
</dbReference>
<evidence type="ECO:0000313" key="9">
    <source>
        <dbReference type="Proteomes" id="UP000237105"/>
    </source>
</evidence>
<sequence length="683" mass="75606">MNSLISVKLFVSMLLLLVIASLMLIQFFDHRRGPMPNDGAGEAELAELDEFAAFPFQLIEIARLSPPERCAICRRRFRAHHRVTSLPRCRHIFHPRCIRPWFDAAGPSNGNCPLCRRSAAIESDTSTSDTSPDAYSFVDSTAATDGSFTDPDPFISPQLSSGEEEDDSHNHRSLFEIDTVTEEEGYEDAAEHSEADAVGVGAPGEHDSGSGRPEEEDGEADAVGVGAPGEHDGGSGQPEEEDGEADAVGVGSQEDHDNRSGQPEEEDGEADAVGVGSQEGFAMVERDFFGRCFGFIRPRKIGADPRGNGSGESLSHVVGEGPQGPVLACFPCCRRVFKPRNKFGVPGKEGGPVINEKTKVAFRVFSATSRGDGEWGISEDSGLDSTSSGSTGLIREHFDGNRMPETCVLPKQDQQPGARGSYLHKQNPNRRRCNLEQFVTSNTDTDFIDFSVTEMKNVLRDVIMDIARYYYSERCHGNVSPKTITVIKGDRCYGVLETPVTGTRPYDYCKYGIQEDIYALGCVIYFCITKGNSPFLHPQYWKHDKCNRMKKSKDWSMDILAEDLVEAIFASFPSSTLSPNDVEQHPFFWLESEKNRMLVETSDFLVAIHNTARYGVSLVELSKFQNDLATIATSEVLPDKEWFHKIKEVAQIKDGNGLQTLLKEYRNCFTHLANYPRKTMAII</sequence>
<dbReference type="EMBL" id="JXTB01000168">
    <property type="protein sequence ID" value="PON56752.1"/>
    <property type="molecule type" value="Genomic_DNA"/>
</dbReference>
<evidence type="ECO:0000256" key="4">
    <source>
        <dbReference type="PROSITE-ProRule" id="PRU00175"/>
    </source>
</evidence>
<keyword evidence="1" id="KW-0479">Metal-binding</keyword>
<comment type="caution">
    <text evidence="8">The sequence shown here is derived from an EMBL/GenBank/DDBJ whole genome shotgun (WGS) entry which is preliminary data.</text>
</comment>
<protein>
    <submittedName>
        <fullName evidence="8">Cdk-activating kinase assembly factor</fullName>
    </submittedName>
</protein>
<accession>A0A2P5C6Q0</accession>
<dbReference type="PANTHER" id="PTHR45969:SF69">
    <property type="entry name" value="FINGER DOMAIN PROTEIN, PUTATIVE (AFU_ORTHOLOGUE AFUA_3G12190)-RELATED"/>
    <property type="match status" value="1"/>
</dbReference>
<evidence type="ECO:0000256" key="1">
    <source>
        <dbReference type="ARBA" id="ARBA00022723"/>
    </source>
</evidence>
<dbReference type="InterPro" id="IPR013083">
    <property type="entry name" value="Znf_RING/FYVE/PHD"/>
</dbReference>
<dbReference type="OrthoDB" id="8062037at2759"/>
<dbReference type="GO" id="GO:0016301">
    <property type="term" value="F:kinase activity"/>
    <property type="evidence" value="ECO:0007669"/>
    <property type="project" value="UniProtKB-KW"/>
</dbReference>
<feature type="compositionally biased region" description="Low complexity" evidence="5">
    <location>
        <begin position="122"/>
        <end position="136"/>
    </location>
</feature>
<evidence type="ECO:0000259" key="7">
    <source>
        <dbReference type="PROSITE" id="PS50089"/>
    </source>
</evidence>
<dbReference type="PROSITE" id="PS50089">
    <property type="entry name" value="ZF_RING_2"/>
    <property type="match status" value="1"/>
</dbReference>
<evidence type="ECO:0000256" key="5">
    <source>
        <dbReference type="SAM" id="MobiDB-lite"/>
    </source>
</evidence>
<dbReference type="InterPro" id="IPR001841">
    <property type="entry name" value="Znf_RING"/>
</dbReference>
<dbReference type="Pfam" id="PF13639">
    <property type="entry name" value="zf-RING_2"/>
    <property type="match status" value="1"/>
</dbReference>
<keyword evidence="8" id="KW-0808">Transferase</keyword>
<dbReference type="UniPathway" id="UPA00143"/>
<keyword evidence="6" id="KW-0472">Membrane</keyword>
<evidence type="ECO:0000256" key="3">
    <source>
        <dbReference type="ARBA" id="ARBA00022833"/>
    </source>
</evidence>
<feature type="compositionally biased region" description="Basic and acidic residues" evidence="5">
    <location>
        <begin position="204"/>
        <end position="213"/>
    </location>
</feature>
<gene>
    <name evidence="8" type="ORF">PanWU01x14_179700</name>
</gene>
<proteinExistence type="predicted"/>
<feature type="compositionally biased region" description="Polar residues" evidence="5">
    <location>
        <begin position="138"/>
        <end position="147"/>
    </location>
</feature>
<keyword evidence="6" id="KW-0812">Transmembrane</keyword>